<keyword evidence="2" id="KW-0378">Hydrolase</keyword>
<evidence type="ECO:0000256" key="2">
    <source>
        <dbReference type="RuleBase" id="RU361185"/>
    </source>
</evidence>
<proteinExistence type="inferred from homology"/>
<dbReference type="AlphaFoldDB" id="A0A9J6EQR3"/>
<evidence type="ECO:0000259" key="4">
    <source>
        <dbReference type="Pfam" id="PF21365"/>
    </source>
</evidence>
<organism evidence="5 6">
    <name type="scientific">Rhipicephalus microplus</name>
    <name type="common">Cattle tick</name>
    <name type="synonym">Boophilus microplus</name>
    <dbReference type="NCBI Taxonomy" id="6941"/>
    <lineage>
        <taxon>Eukaryota</taxon>
        <taxon>Metazoa</taxon>
        <taxon>Ecdysozoa</taxon>
        <taxon>Arthropoda</taxon>
        <taxon>Chelicerata</taxon>
        <taxon>Arachnida</taxon>
        <taxon>Acari</taxon>
        <taxon>Parasitiformes</taxon>
        <taxon>Ixodida</taxon>
        <taxon>Ixodoidea</taxon>
        <taxon>Ixodidae</taxon>
        <taxon>Rhipicephalinae</taxon>
        <taxon>Rhipicephalus</taxon>
        <taxon>Boophilus</taxon>
    </lineage>
</organism>
<dbReference type="SUPFAM" id="SSF51011">
    <property type="entry name" value="Glycosyl hydrolase domain"/>
    <property type="match status" value="1"/>
</dbReference>
<evidence type="ECO:0000313" key="5">
    <source>
        <dbReference type="EMBL" id="KAH8036730.1"/>
    </source>
</evidence>
<gene>
    <name evidence="5" type="ORF">HPB51_004244</name>
</gene>
<dbReference type="Proteomes" id="UP000821866">
    <property type="component" value="Chromosome 10"/>
</dbReference>
<dbReference type="PANTHER" id="PTHR22762:SF131">
    <property type="entry name" value="GLYCOSIDE HYDROLASE FAMILY 31 N-TERMINAL DOMAIN-CONTAINING PROTEIN"/>
    <property type="match status" value="1"/>
</dbReference>
<feature type="domain" description="Glycoside hydrolase family 31 TIM barrel" evidence="3">
    <location>
        <begin position="162"/>
        <end position="261"/>
    </location>
</feature>
<dbReference type="GO" id="GO:0004558">
    <property type="term" value="F:alpha-1,4-glucosidase activity"/>
    <property type="evidence" value="ECO:0007669"/>
    <property type="project" value="TreeGrafter"/>
</dbReference>
<dbReference type="InterPro" id="IPR000322">
    <property type="entry name" value="Glyco_hydro_31_TIM"/>
</dbReference>
<keyword evidence="6" id="KW-1185">Reference proteome</keyword>
<protein>
    <submittedName>
        <fullName evidence="5">Uncharacterized protein</fullName>
    </submittedName>
</protein>
<dbReference type="EMBL" id="JABSTU010000002">
    <property type="protein sequence ID" value="KAH8036730.1"/>
    <property type="molecule type" value="Genomic_DNA"/>
</dbReference>
<evidence type="ECO:0000259" key="3">
    <source>
        <dbReference type="Pfam" id="PF01055"/>
    </source>
</evidence>
<evidence type="ECO:0000256" key="1">
    <source>
        <dbReference type="ARBA" id="ARBA00007806"/>
    </source>
</evidence>
<dbReference type="PANTHER" id="PTHR22762">
    <property type="entry name" value="ALPHA-GLUCOSIDASE"/>
    <property type="match status" value="1"/>
</dbReference>
<reference evidence="5" key="2">
    <citation type="submission" date="2021-09" db="EMBL/GenBank/DDBJ databases">
        <authorList>
            <person name="Jia N."/>
            <person name="Wang J."/>
            <person name="Shi W."/>
            <person name="Du L."/>
            <person name="Sun Y."/>
            <person name="Zhan W."/>
            <person name="Jiang J."/>
            <person name="Wang Q."/>
            <person name="Zhang B."/>
            <person name="Ji P."/>
            <person name="Sakyi L.B."/>
            <person name="Cui X."/>
            <person name="Yuan T."/>
            <person name="Jiang B."/>
            <person name="Yang W."/>
            <person name="Lam T.T.-Y."/>
            <person name="Chang Q."/>
            <person name="Ding S."/>
            <person name="Wang X."/>
            <person name="Zhu J."/>
            <person name="Ruan X."/>
            <person name="Zhao L."/>
            <person name="Wei J."/>
            <person name="Que T."/>
            <person name="Du C."/>
            <person name="Cheng J."/>
            <person name="Dai P."/>
            <person name="Han X."/>
            <person name="Huang E."/>
            <person name="Gao Y."/>
            <person name="Liu J."/>
            <person name="Shao H."/>
            <person name="Ye R."/>
            <person name="Li L."/>
            <person name="Wei W."/>
            <person name="Wang X."/>
            <person name="Wang C."/>
            <person name="Huo Q."/>
            <person name="Li W."/>
            <person name="Guo W."/>
            <person name="Chen H."/>
            <person name="Chen S."/>
            <person name="Zhou L."/>
            <person name="Zhou L."/>
            <person name="Ni X."/>
            <person name="Tian J."/>
            <person name="Zhou Y."/>
            <person name="Sheng Y."/>
            <person name="Liu T."/>
            <person name="Pan Y."/>
            <person name="Xia L."/>
            <person name="Li J."/>
            <person name="Zhao F."/>
            <person name="Cao W."/>
        </authorList>
    </citation>
    <scope>NUCLEOTIDE SEQUENCE</scope>
    <source>
        <strain evidence="5">Rmic-2018</strain>
        <tissue evidence="5">Larvae</tissue>
    </source>
</reference>
<dbReference type="InterPro" id="IPR048395">
    <property type="entry name" value="Glyco_hydro_31_C"/>
</dbReference>
<sequence>MRNDTLPPPRTARRRCERNSMRCADDQWCHAPEPAPPSHSAAAARDSPPPVCAFQRSAVIVLVDIWTPTRAPSLCTRHLTLRWSPLIAPLTGICHCGIAMEKERANPAQRCSRAEKLNSSNPKDKSNKVVYFVDFTHPMAQQHWDAMLQQSNLSEVLNTSVDYLGKWSGYWRAGAPRTWQELGDTLAEMLTFGLLGVQMYGVGACNLADVARESEAELCLRWFSLSTFFPVHQSLGKRRVTTQALKATALRRFLLPYAYTQMVKAACGGGTLSRPTYIDFPGDPKTHAHPKQFMFGPSLLVAPQMEAASTLLEVYFPAAQWYDWYNSRRVDSRGQVVFVPSPNTTVALFTRGGSIIAGRALNRSLTDIHLIVSPDSSDYAYGELVIDDGVRPGTFLTGRYSMFHFSYMKGILTGHCSSCKWSATLRAATVFGVPGPGPARVVLNERPLKFAYARETLYLFDIGHKLRQPFAITAARV</sequence>
<feature type="domain" description="Glycosyl hydrolase family 31 C-terminal" evidence="4">
    <location>
        <begin position="269"/>
        <end position="356"/>
    </location>
</feature>
<evidence type="ECO:0000313" key="6">
    <source>
        <dbReference type="Proteomes" id="UP000821866"/>
    </source>
</evidence>
<name>A0A9J6EQR3_RHIMP</name>
<dbReference type="Gene3D" id="3.20.20.80">
    <property type="entry name" value="Glycosidases"/>
    <property type="match status" value="1"/>
</dbReference>
<reference evidence="5" key="1">
    <citation type="journal article" date="2020" name="Cell">
        <title>Large-Scale Comparative Analyses of Tick Genomes Elucidate Their Genetic Diversity and Vector Capacities.</title>
        <authorList>
            <consortium name="Tick Genome and Microbiome Consortium (TIGMIC)"/>
            <person name="Jia N."/>
            <person name="Wang J."/>
            <person name="Shi W."/>
            <person name="Du L."/>
            <person name="Sun Y."/>
            <person name="Zhan W."/>
            <person name="Jiang J.F."/>
            <person name="Wang Q."/>
            <person name="Zhang B."/>
            <person name="Ji P."/>
            <person name="Bell-Sakyi L."/>
            <person name="Cui X.M."/>
            <person name="Yuan T.T."/>
            <person name="Jiang B.G."/>
            <person name="Yang W.F."/>
            <person name="Lam T.T."/>
            <person name="Chang Q.C."/>
            <person name="Ding S.J."/>
            <person name="Wang X.J."/>
            <person name="Zhu J.G."/>
            <person name="Ruan X.D."/>
            <person name="Zhao L."/>
            <person name="Wei J.T."/>
            <person name="Ye R.Z."/>
            <person name="Que T.C."/>
            <person name="Du C.H."/>
            <person name="Zhou Y.H."/>
            <person name="Cheng J.X."/>
            <person name="Dai P.F."/>
            <person name="Guo W.B."/>
            <person name="Han X.H."/>
            <person name="Huang E.J."/>
            <person name="Li L.F."/>
            <person name="Wei W."/>
            <person name="Gao Y.C."/>
            <person name="Liu J.Z."/>
            <person name="Shao H.Z."/>
            <person name="Wang X."/>
            <person name="Wang C.C."/>
            <person name="Yang T.C."/>
            <person name="Huo Q.B."/>
            <person name="Li W."/>
            <person name="Chen H.Y."/>
            <person name="Chen S.E."/>
            <person name="Zhou L.G."/>
            <person name="Ni X.B."/>
            <person name="Tian J.H."/>
            <person name="Sheng Y."/>
            <person name="Liu T."/>
            <person name="Pan Y.S."/>
            <person name="Xia L.Y."/>
            <person name="Li J."/>
            <person name="Zhao F."/>
            <person name="Cao W.C."/>
        </authorList>
    </citation>
    <scope>NUCLEOTIDE SEQUENCE</scope>
    <source>
        <strain evidence="5">Rmic-2018</strain>
    </source>
</reference>
<comment type="caution">
    <text evidence="5">The sequence shown here is derived from an EMBL/GenBank/DDBJ whole genome shotgun (WGS) entry which is preliminary data.</text>
</comment>
<dbReference type="GO" id="GO:0005975">
    <property type="term" value="P:carbohydrate metabolic process"/>
    <property type="evidence" value="ECO:0007669"/>
    <property type="project" value="InterPro"/>
</dbReference>
<keyword evidence="2" id="KW-0326">Glycosidase</keyword>
<dbReference type="InterPro" id="IPR013780">
    <property type="entry name" value="Glyco_hydro_b"/>
</dbReference>
<dbReference type="InterPro" id="IPR017853">
    <property type="entry name" value="GH"/>
</dbReference>
<dbReference type="Gene3D" id="2.60.40.1180">
    <property type="entry name" value="Golgi alpha-mannosidase II"/>
    <property type="match status" value="2"/>
</dbReference>
<accession>A0A9J6EQR3</accession>
<dbReference type="Pfam" id="PF01055">
    <property type="entry name" value="Glyco_hydro_31_2nd"/>
    <property type="match status" value="1"/>
</dbReference>
<comment type="similarity">
    <text evidence="1 2">Belongs to the glycosyl hydrolase 31 family.</text>
</comment>
<dbReference type="SUPFAM" id="SSF51445">
    <property type="entry name" value="(Trans)glycosidases"/>
    <property type="match status" value="1"/>
</dbReference>
<dbReference type="Pfam" id="PF21365">
    <property type="entry name" value="Glyco_hydro_31_3rd"/>
    <property type="match status" value="1"/>
</dbReference>
<dbReference type="VEuPathDB" id="VectorBase:LOC119179279"/>